<keyword evidence="1" id="KW-1133">Transmembrane helix</keyword>
<keyword evidence="1" id="KW-0472">Membrane</keyword>
<gene>
    <name evidence="2" type="ORF">QBC42DRAFT_67860</name>
</gene>
<evidence type="ECO:0000313" key="3">
    <source>
        <dbReference type="Proteomes" id="UP001321749"/>
    </source>
</evidence>
<proteinExistence type="predicted"/>
<feature type="transmembrane region" description="Helical" evidence="1">
    <location>
        <begin position="48"/>
        <end position="68"/>
    </location>
</feature>
<dbReference type="Proteomes" id="UP001321749">
    <property type="component" value="Unassembled WGS sequence"/>
</dbReference>
<protein>
    <submittedName>
        <fullName evidence="2">Uncharacterized protein</fullName>
    </submittedName>
</protein>
<comment type="caution">
    <text evidence="2">The sequence shown here is derived from an EMBL/GenBank/DDBJ whole genome shotgun (WGS) entry which is preliminary data.</text>
</comment>
<keyword evidence="1" id="KW-0812">Transmembrane</keyword>
<dbReference type="AlphaFoldDB" id="A0AAV9H6Q3"/>
<dbReference type="EMBL" id="MU865260">
    <property type="protein sequence ID" value="KAK4456348.1"/>
    <property type="molecule type" value="Genomic_DNA"/>
</dbReference>
<feature type="transmembrane region" description="Helical" evidence="1">
    <location>
        <begin position="25"/>
        <end position="42"/>
    </location>
</feature>
<keyword evidence="3" id="KW-1185">Reference proteome</keyword>
<organism evidence="2 3">
    <name type="scientific">Cladorrhinum samala</name>
    <dbReference type="NCBI Taxonomy" id="585594"/>
    <lineage>
        <taxon>Eukaryota</taxon>
        <taxon>Fungi</taxon>
        <taxon>Dikarya</taxon>
        <taxon>Ascomycota</taxon>
        <taxon>Pezizomycotina</taxon>
        <taxon>Sordariomycetes</taxon>
        <taxon>Sordariomycetidae</taxon>
        <taxon>Sordariales</taxon>
        <taxon>Podosporaceae</taxon>
        <taxon>Cladorrhinum</taxon>
    </lineage>
</organism>
<name>A0AAV9H6Q3_9PEZI</name>
<evidence type="ECO:0000256" key="1">
    <source>
        <dbReference type="SAM" id="Phobius"/>
    </source>
</evidence>
<reference evidence="2" key="2">
    <citation type="submission" date="2023-06" db="EMBL/GenBank/DDBJ databases">
        <authorList>
            <consortium name="Lawrence Berkeley National Laboratory"/>
            <person name="Mondo S.J."/>
            <person name="Hensen N."/>
            <person name="Bonometti L."/>
            <person name="Westerberg I."/>
            <person name="Brannstrom I.O."/>
            <person name="Guillou S."/>
            <person name="Cros-Aarteil S."/>
            <person name="Calhoun S."/>
            <person name="Haridas S."/>
            <person name="Kuo A."/>
            <person name="Pangilinan J."/>
            <person name="Riley R."/>
            <person name="Labutti K."/>
            <person name="Andreopoulos B."/>
            <person name="Lipzen A."/>
            <person name="Chen C."/>
            <person name="Yanf M."/>
            <person name="Daum C."/>
            <person name="Ng V."/>
            <person name="Clum A."/>
            <person name="Steindorff A."/>
            <person name="Ohm R."/>
            <person name="Martin F."/>
            <person name="Silar P."/>
            <person name="Natvig D."/>
            <person name="Lalanne C."/>
            <person name="Gautier V."/>
            <person name="Ament-Velasquez S.L."/>
            <person name="Kruys A."/>
            <person name="Hutchinson M.I."/>
            <person name="Powell A.J."/>
            <person name="Barry K."/>
            <person name="Miller A.N."/>
            <person name="Grigoriev I.V."/>
            <person name="Debuchy R."/>
            <person name="Gladieux P."/>
            <person name="Thoren M.H."/>
            <person name="Johannesson H."/>
        </authorList>
    </citation>
    <scope>NUCLEOTIDE SEQUENCE</scope>
    <source>
        <strain evidence="2">PSN324</strain>
    </source>
</reference>
<sequence length="96" mass="11139">MDLAECECIFPLICEVYRGRQSTVALLYHILLCNMVTHHGYITDSLPILYNAFLYIYTLHSCLNFFFLKKKIVGIYLSLADVMIHDDDDDDDAQKN</sequence>
<accession>A0AAV9H6Q3</accession>
<reference evidence="2" key="1">
    <citation type="journal article" date="2023" name="Mol. Phylogenet. Evol.">
        <title>Genome-scale phylogeny and comparative genomics of the fungal order Sordariales.</title>
        <authorList>
            <person name="Hensen N."/>
            <person name="Bonometti L."/>
            <person name="Westerberg I."/>
            <person name="Brannstrom I.O."/>
            <person name="Guillou S."/>
            <person name="Cros-Aarteil S."/>
            <person name="Calhoun S."/>
            <person name="Haridas S."/>
            <person name="Kuo A."/>
            <person name="Mondo S."/>
            <person name="Pangilinan J."/>
            <person name="Riley R."/>
            <person name="LaButti K."/>
            <person name="Andreopoulos B."/>
            <person name="Lipzen A."/>
            <person name="Chen C."/>
            <person name="Yan M."/>
            <person name="Daum C."/>
            <person name="Ng V."/>
            <person name="Clum A."/>
            <person name="Steindorff A."/>
            <person name="Ohm R.A."/>
            <person name="Martin F."/>
            <person name="Silar P."/>
            <person name="Natvig D.O."/>
            <person name="Lalanne C."/>
            <person name="Gautier V."/>
            <person name="Ament-Velasquez S.L."/>
            <person name="Kruys A."/>
            <person name="Hutchinson M.I."/>
            <person name="Powell A.J."/>
            <person name="Barry K."/>
            <person name="Miller A.N."/>
            <person name="Grigoriev I.V."/>
            <person name="Debuchy R."/>
            <person name="Gladieux P."/>
            <person name="Hiltunen Thoren M."/>
            <person name="Johannesson H."/>
        </authorList>
    </citation>
    <scope>NUCLEOTIDE SEQUENCE</scope>
    <source>
        <strain evidence="2">PSN324</strain>
    </source>
</reference>
<evidence type="ECO:0000313" key="2">
    <source>
        <dbReference type="EMBL" id="KAK4456348.1"/>
    </source>
</evidence>